<dbReference type="InterPro" id="IPR036779">
    <property type="entry name" value="LysM_dom_sf"/>
</dbReference>
<keyword evidence="1" id="KW-0175">Coiled coil</keyword>
<dbReference type="InterPro" id="IPR018392">
    <property type="entry name" value="LysM"/>
</dbReference>
<gene>
    <name evidence="3" type="ORF">DF168_00885</name>
</gene>
<dbReference type="PANTHER" id="PTHR33734">
    <property type="entry name" value="LYSM DOMAIN-CONTAINING GPI-ANCHORED PROTEIN 2"/>
    <property type="match status" value="1"/>
</dbReference>
<protein>
    <recommendedName>
        <fullName evidence="2">LysM domain-containing protein</fullName>
    </recommendedName>
</protein>
<dbReference type="CDD" id="cd00118">
    <property type="entry name" value="LysM"/>
    <property type="match status" value="1"/>
</dbReference>
<dbReference type="SMART" id="SM00257">
    <property type="entry name" value="LysM"/>
    <property type="match status" value="1"/>
</dbReference>
<dbReference type="SUPFAM" id="SSF54106">
    <property type="entry name" value="LysM domain"/>
    <property type="match status" value="1"/>
</dbReference>
<evidence type="ECO:0000313" key="4">
    <source>
        <dbReference type="Proteomes" id="UP000247465"/>
    </source>
</evidence>
<name>A0A2Z4ACP7_9BACT</name>
<dbReference type="AlphaFoldDB" id="A0A2Z4ACP7"/>
<dbReference type="EMBL" id="CP029803">
    <property type="protein sequence ID" value="AWT59691.1"/>
    <property type="molecule type" value="Genomic_DNA"/>
</dbReference>
<dbReference type="Pfam" id="PF01476">
    <property type="entry name" value="LysM"/>
    <property type="match status" value="1"/>
</dbReference>
<feature type="domain" description="LysM" evidence="2">
    <location>
        <begin position="166"/>
        <end position="210"/>
    </location>
</feature>
<dbReference type="Gene3D" id="3.10.350.10">
    <property type="entry name" value="LysM domain"/>
    <property type="match status" value="1"/>
</dbReference>
<sequence length="217" mass="25074">MWEIFSGYRSTILVILMLNIVSAEGARNSPYSNTMEVPRIEWANLKQDMEVLRQEVGKLRIESEGLRRENSNLEGRINEIEKSKELLSENYVSFNRLNERLEKFQRNLQKQTDEVGLEQISEVRSQIVKLASQTEEALNLLAQSIDNKSYFKTEFKFSDKYPKQGLAYTVQAGDTLSQIAKQFDATVQDIQNANKILDPTRLMAGETIFIPQKEKKF</sequence>
<dbReference type="KEGG" id="mtar:DF168_00885"/>
<feature type="coiled-coil region" evidence="1">
    <location>
        <begin position="42"/>
        <end position="114"/>
    </location>
</feature>
<organism evidence="3 4">
    <name type="scientific">Candidatus Moanibacter tarae</name>
    <dbReference type="NCBI Taxonomy" id="2200854"/>
    <lineage>
        <taxon>Bacteria</taxon>
        <taxon>Pseudomonadati</taxon>
        <taxon>Verrucomicrobiota</taxon>
        <taxon>Opitutia</taxon>
        <taxon>Puniceicoccales</taxon>
        <taxon>Puniceicoccales incertae sedis</taxon>
        <taxon>Candidatus Moanibacter</taxon>
    </lineage>
</organism>
<reference evidence="3 4" key="1">
    <citation type="submission" date="2018-06" db="EMBL/GenBank/DDBJ databases">
        <title>Draft Genome Sequence of a Novel Marine Bacterium Related to the Verrucomicrobia.</title>
        <authorList>
            <person name="Vosseberg J."/>
            <person name="Martijn J."/>
            <person name="Ettema T.J.G."/>
        </authorList>
    </citation>
    <scope>NUCLEOTIDE SEQUENCE [LARGE SCALE GENOMIC DNA]</scope>
    <source>
        <strain evidence="3">TARA_B100001123</strain>
    </source>
</reference>
<evidence type="ECO:0000256" key="1">
    <source>
        <dbReference type="SAM" id="Coils"/>
    </source>
</evidence>
<dbReference type="PROSITE" id="PS51782">
    <property type="entry name" value="LYSM"/>
    <property type="match status" value="1"/>
</dbReference>
<dbReference type="Proteomes" id="UP000247465">
    <property type="component" value="Chromosome"/>
</dbReference>
<dbReference type="PANTHER" id="PTHR33734:SF22">
    <property type="entry name" value="MEMBRANE-BOUND LYTIC MUREIN TRANSGLYCOSYLASE D"/>
    <property type="match status" value="1"/>
</dbReference>
<evidence type="ECO:0000259" key="2">
    <source>
        <dbReference type="PROSITE" id="PS51782"/>
    </source>
</evidence>
<accession>A0A2Z4ACP7</accession>
<evidence type="ECO:0000313" key="3">
    <source>
        <dbReference type="EMBL" id="AWT59691.1"/>
    </source>
</evidence>
<proteinExistence type="predicted"/>